<protein>
    <submittedName>
        <fullName evidence="3">Phasin protein</fullName>
    </submittedName>
</protein>
<evidence type="ECO:0000256" key="1">
    <source>
        <dbReference type="SAM" id="MobiDB-lite"/>
    </source>
</evidence>
<organism evidence="3 4">
    <name type="scientific">Duganella phyllosphaerae</name>
    <dbReference type="NCBI Taxonomy" id="762836"/>
    <lineage>
        <taxon>Bacteria</taxon>
        <taxon>Pseudomonadati</taxon>
        <taxon>Pseudomonadota</taxon>
        <taxon>Betaproteobacteria</taxon>
        <taxon>Burkholderiales</taxon>
        <taxon>Oxalobacteraceae</taxon>
        <taxon>Telluria group</taxon>
        <taxon>Duganella</taxon>
    </lineage>
</organism>
<dbReference type="OrthoDB" id="8759666at2"/>
<feature type="domain" description="Phasin" evidence="2">
    <location>
        <begin position="6"/>
        <end position="103"/>
    </location>
</feature>
<comment type="caution">
    <text evidence="3">The sequence shown here is derived from an EMBL/GenBank/DDBJ whole genome shotgun (WGS) entry which is preliminary data.</text>
</comment>
<evidence type="ECO:0000313" key="3">
    <source>
        <dbReference type="EMBL" id="OEZ98121.1"/>
    </source>
</evidence>
<dbReference type="Pfam" id="PF09361">
    <property type="entry name" value="Phasin_2"/>
    <property type="match status" value="1"/>
</dbReference>
<evidence type="ECO:0000313" key="4">
    <source>
        <dbReference type="Proteomes" id="UP000175989"/>
    </source>
</evidence>
<gene>
    <name evidence="3" type="ORF">DUPY_33940</name>
</gene>
<proteinExistence type="predicted"/>
<dbReference type="InterPro" id="IPR010127">
    <property type="entry name" value="Phasin_subfam-1"/>
</dbReference>
<dbReference type="EMBL" id="LROM01000093">
    <property type="protein sequence ID" value="OEZ98121.1"/>
    <property type="molecule type" value="Genomic_DNA"/>
</dbReference>
<dbReference type="PATRIC" id="fig|762836.4.peg.3492"/>
<keyword evidence="4" id="KW-1185">Reference proteome</keyword>
<accession>A0A1E7WHP6</accession>
<dbReference type="RefSeq" id="WP_070249564.1">
    <property type="nucleotide sequence ID" value="NZ_LROM01000093.1"/>
</dbReference>
<dbReference type="NCBIfam" id="TIGR01841">
    <property type="entry name" value="phasin"/>
    <property type="match status" value="1"/>
</dbReference>
<dbReference type="AlphaFoldDB" id="A0A1E7WHP6"/>
<name>A0A1E7WHP6_9BURK</name>
<dbReference type="Proteomes" id="UP000175989">
    <property type="component" value="Unassembled WGS sequence"/>
</dbReference>
<sequence length="274" mass="27296">MSSITEQFSAVTKSQLEAQFQIFNSLAHTAVESAEKLIALNLSTTKASMEQSSAAAKKLLEVKDARELFSASRETPTGIDSLLAYSRQLFAIASGAQAELIKSTRGAALPQLAAPLATPVAETVKAVAPAAEVLQAATPAVSAAATQPSAPPAAAAPVSAPVAVPTATVAEPAPPATTIKAAVSAAVHADEPPAVDNPAKVAPAPLAAAVAPTAPEAIKPALKTTADTTPPAAAKPAFPAAKPIALAADTKTAKLKAVAPKARTADAPAGKHKK</sequence>
<evidence type="ECO:0000259" key="2">
    <source>
        <dbReference type="Pfam" id="PF09361"/>
    </source>
</evidence>
<reference evidence="4" key="1">
    <citation type="journal article" date="2016" name="Front. Microbiol.">
        <title>Molecular Keys to the Janthinobacterium and Duganella spp. Interaction with the Plant Pathogen Fusarium graminearum.</title>
        <authorList>
            <person name="Haack F.S."/>
            <person name="Poehlein A."/>
            <person name="Kroger C."/>
            <person name="Voigt C.A."/>
            <person name="Piepenbring M."/>
            <person name="Bode H.B."/>
            <person name="Daniel R."/>
            <person name="Schafer W."/>
            <person name="Streit W.R."/>
        </authorList>
    </citation>
    <scope>NUCLEOTIDE SEQUENCE [LARGE SCALE GENOMIC DNA]</scope>
    <source>
        <strain evidence="4">T54</strain>
    </source>
</reference>
<feature type="region of interest" description="Disordered" evidence="1">
    <location>
        <begin position="255"/>
        <end position="274"/>
    </location>
</feature>
<dbReference type="InterPro" id="IPR018968">
    <property type="entry name" value="Phasin"/>
</dbReference>